<dbReference type="AlphaFoldDB" id="A0AAD5KDK3"/>
<comment type="caution">
    <text evidence="1">The sequence shown here is derived from an EMBL/GenBank/DDBJ whole genome shotgun (WGS) entry which is preliminary data.</text>
</comment>
<dbReference type="EMBL" id="WJBH02000296">
    <property type="protein sequence ID" value="KAI9549477.1"/>
    <property type="molecule type" value="Genomic_DNA"/>
</dbReference>
<gene>
    <name evidence="1" type="ORF">GHT06_001877</name>
</gene>
<sequence length="260" mass="29822">MSSMTGDVVELSTSIVKGYPYYLSTARSKHNYFAKLQYGLQRPGTTTFNLDGDIINRHYKATPVDYFRSGFGGGSDETEDRIYSKKPLLPINCVTEIHIYAGNHILMDSTLSLKLRKVAILAKRRGIPIYFYNHIRYLEDQNKSEALSGKELMTTLGKVGGEIAKNDLPQEKEPRKDLKNWIRLLTAKDVAHLTTDQKFLLMQIANGYGDLNLGDTMMYSGKPGGKSYEYVNWLNQYMMKYKIKDTHSLVMRIRQKYDLF</sequence>
<protein>
    <submittedName>
        <fullName evidence="1">Uncharacterized protein</fullName>
    </submittedName>
</protein>
<dbReference type="Proteomes" id="UP000820818">
    <property type="component" value="Unassembled WGS sequence"/>
</dbReference>
<keyword evidence="2" id="KW-1185">Reference proteome</keyword>
<evidence type="ECO:0000313" key="1">
    <source>
        <dbReference type="EMBL" id="KAI9549477.1"/>
    </source>
</evidence>
<organism evidence="1 2">
    <name type="scientific">Daphnia sinensis</name>
    <dbReference type="NCBI Taxonomy" id="1820382"/>
    <lineage>
        <taxon>Eukaryota</taxon>
        <taxon>Metazoa</taxon>
        <taxon>Ecdysozoa</taxon>
        <taxon>Arthropoda</taxon>
        <taxon>Crustacea</taxon>
        <taxon>Branchiopoda</taxon>
        <taxon>Diplostraca</taxon>
        <taxon>Cladocera</taxon>
        <taxon>Anomopoda</taxon>
        <taxon>Daphniidae</taxon>
        <taxon>Daphnia</taxon>
        <taxon>Daphnia similis group</taxon>
    </lineage>
</organism>
<accession>A0AAD5KDK3</accession>
<evidence type="ECO:0000313" key="2">
    <source>
        <dbReference type="Proteomes" id="UP000820818"/>
    </source>
</evidence>
<proteinExistence type="predicted"/>
<name>A0AAD5KDK3_9CRUS</name>
<reference evidence="1" key="1">
    <citation type="submission" date="2022-05" db="EMBL/GenBank/DDBJ databases">
        <title>A multi-omics perspective on studying reproductive biology in Daphnia sinensis.</title>
        <authorList>
            <person name="Jia J."/>
        </authorList>
    </citation>
    <scope>NUCLEOTIDE SEQUENCE</scope>
    <source>
        <strain evidence="1">WSL</strain>
    </source>
</reference>